<dbReference type="VEuPathDB" id="FungiDB:ASPFODRAFT_354442"/>
<dbReference type="AlphaFoldDB" id="A0A1M3T6J0"/>
<gene>
    <name evidence="1" type="ORF">ASPFODRAFT_354442</name>
</gene>
<evidence type="ECO:0000313" key="1">
    <source>
        <dbReference type="EMBL" id="OJZ82387.1"/>
    </source>
</evidence>
<reference evidence="2" key="1">
    <citation type="journal article" date="2017" name="Genome Biol.">
        <title>Comparative genomics reveals high biological diversity and specific adaptations in the industrially and medically important fungal genus Aspergillus.</title>
        <authorList>
            <person name="de Vries R.P."/>
            <person name="Riley R."/>
            <person name="Wiebenga A."/>
            <person name="Aguilar-Osorio G."/>
            <person name="Amillis S."/>
            <person name="Uchima C.A."/>
            <person name="Anderluh G."/>
            <person name="Asadollahi M."/>
            <person name="Askin M."/>
            <person name="Barry K."/>
            <person name="Battaglia E."/>
            <person name="Bayram O."/>
            <person name="Benocci T."/>
            <person name="Braus-Stromeyer S.A."/>
            <person name="Caldana C."/>
            <person name="Canovas D."/>
            <person name="Cerqueira G.C."/>
            <person name="Chen F."/>
            <person name="Chen W."/>
            <person name="Choi C."/>
            <person name="Clum A."/>
            <person name="Dos Santos R.A."/>
            <person name="Damasio A.R."/>
            <person name="Diallinas G."/>
            <person name="Emri T."/>
            <person name="Fekete E."/>
            <person name="Flipphi M."/>
            <person name="Freyberg S."/>
            <person name="Gallo A."/>
            <person name="Gournas C."/>
            <person name="Habgood R."/>
            <person name="Hainaut M."/>
            <person name="Harispe M.L."/>
            <person name="Henrissat B."/>
            <person name="Hilden K.S."/>
            <person name="Hope R."/>
            <person name="Hossain A."/>
            <person name="Karabika E."/>
            <person name="Karaffa L."/>
            <person name="Karanyi Z."/>
            <person name="Krasevec N."/>
            <person name="Kuo A."/>
            <person name="Kusch H."/>
            <person name="LaButti K."/>
            <person name="Lagendijk E.L."/>
            <person name="Lapidus A."/>
            <person name="Levasseur A."/>
            <person name="Lindquist E."/>
            <person name="Lipzen A."/>
            <person name="Logrieco A.F."/>
            <person name="MacCabe A."/>
            <person name="Maekelae M.R."/>
            <person name="Malavazi I."/>
            <person name="Melin P."/>
            <person name="Meyer V."/>
            <person name="Mielnichuk N."/>
            <person name="Miskei M."/>
            <person name="Molnar A.P."/>
            <person name="Mule G."/>
            <person name="Ngan C.Y."/>
            <person name="Orejas M."/>
            <person name="Orosz E."/>
            <person name="Ouedraogo J.P."/>
            <person name="Overkamp K.M."/>
            <person name="Park H.-S."/>
            <person name="Perrone G."/>
            <person name="Piumi F."/>
            <person name="Punt P.J."/>
            <person name="Ram A.F."/>
            <person name="Ramon A."/>
            <person name="Rauscher S."/>
            <person name="Record E."/>
            <person name="Riano-Pachon D.M."/>
            <person name="Robert V."/>
            <person name="Roehrig J."/>
            <person name="Ruller R."/>
            <person name="Salamov A."/>
            <person name="Salih N.S."/>
            <person name="Samson R.A."/>
            <person name="Sandor E."/>
            <person name="Sanguinetti M."/>
            <person name="Schuetze T."/>
            <person name="Sepcic K."/>
            <person name="Shelest E."/>
            <person name="Sherlock G."/>
            <person name="Sophianopoulou V."/>
            <person name="Squina F.M."/>
            <person name="Sun H."/>
            <person name="Susca A."/>
            <person name="Todd R.B."/>
            <person name="Tsang A."/>
            <person name="Unkles S.E."/>
            <person name="van de Wiele N."/>
            <person name="van Rossen-Uffink D."/>
            <person name="Oliveira J.V."/>
            <person name="Vesth T.C."/>
            <person name="Visser J."/>
            <person name="Yu J.-H."/>
            <person name="Zhou M."/>
            <person name="Andersen M.R."/>
            <person name="Archer D.B."/>
            <person name="Baker S.E."/>
            <person name="Benoit I."/>
            <person name="Brakhage A.A."/>
            <person name="Braus G.H."/>
            <person name="Fischer R."/>
            <person name="Frisvad J.C."/>
            <person name="Goldman G.H."/>
            <person name="Houbraken J."/>
            <person name="Oakley B."/>
            <person name="Pocsi I."/>
            <person name="Scazzocchio C."/>
            <person name="Seiboth B."/>
            <person name="vanKuyk P.A."/>
            <person name="Wortman J."/>
            <person name="Dyer P.S."/>
            <person name="Grigoriev I.V."/>
        </authorList>
    </citation>
    <scope>NUCLEOTIDE SEQUENCE [LARGE SCALE GENOMIC DNA]</scope>
    <source>
        <strain evidence="2">CBS 106.47</strain>
    </source>
</reference>
<protein>
    <submittedName>
        <fullName evidence="1">Uncharacterized protein</fullName>
    </submittedName>
</protein>
<sequence length="170" mass="19315">MVCGRRPRPSQSTQTLSPMRHYTARRPVHMLYSVFFSVLRLPKIQLPNEGGVGYTLAICFLSLAHLASSPEDYDIFLSIGSVRSLFALRPFYQFVRSFSSKRRRVWKAVWKKRLSDKAGAMNIRVVGKSKGETSSHCIITGFFTTDLSAEHEPALLIDGRRQGLVIRREP</sequence>
<dbReference type="Proteomes" id="UP000184063">
    <property type="component" value="Unassembled WGS sequence"/>
</dbReference>
<name>A0A1M3T6J0_ASPLC</name>
<dbReference type="EMBL" id="KV878248">
    <property type="protein sequence ID" value="OJZ82387.1"/>
    <property type="molecule type" value="Genomic_DNA"/>
</dbReference>
<evidence type="ECO:0000313" key="2">
    <source>
        <dbReference type="Proteomes" id="UP000184063"/>
    </source>
</evidence>
<proteinExistence type="predicted"/>
<organism evidence="1 2">
    <name type="scientific">Aspergillus luchuensis (strain CBS 106.47)</name>
    <dbReference type="NCBI Taxonomy" id="1137211"/>
    <lineage>
        <taxon>Eukaryota</taxon>
        <taxon>Fungi</taxon>
        <taxon>Dikarya</taxon>
        <taxon>Ascomycota</taxon>
        <taxon>Pezizomycotina</taxon>
        <taxon>Eurotiomycetes</taxon>
        <taxon>Eurotiomycetidae</taxon>
        <taxon>Eurotiales</taxon>
        <taxon>Aspergillaceae</taxon>
        <taxon>Aspergillus</taxon>
        <taxon>Aspergillus subgen. Circumdati</taxon>
    </lineage>
</organism>
<accession>A0A1M3T6J0</accession>